<dbReference type="Proteomes" id="UP000821845">
    <property type="component" value="Chromosome 1"/>
</dbReference>
<comment type="caution">
    <text evidence="1">The sequence shown here is derived from an EMBL/GenBank/DDBJ whole genome shotgun (WGS) entry which is preliminary data.</text>
</comment>
<name>A0ACB7TRU0_HYAAI</name>
<dbReference type="EMBL" id="CM023481">
    <property type="protein sequence ID" value="KAH6948903.1"/>
    <property type="molecule type" value="Genomic_DNA"/>
</dbReference>
<keyword evidence="2" id="KW-1185">Reference proteome</keyword>
<organism evidence="1 2">
    <name type="scientific">Hyalomma asiaticum</name>
    <name type="common">Tick</name>
    <dbReference type="NCBI Taxonomy" id="266040"/>
    <lineage>
        <taxon>Eukaryota</taxon>
        <taxon>Metazoa</taxon>
        <taxon>Ecdysozoa</taxon>
        <taxon>Arthropoda</taxon>
        <taxon>Chelicerata</taxon>
        <taxon>Arachnida</taxon>
        <taxon>Acari</taxon>
        <taxon>Parasitiformes</taxon>
        <taxon>Ixodida</taxon>
        <taxon>Ixodoidea</taxon>
        <taxon>Ixodidae</taxon>
        <taxon>Hyalomminae</taxon>
        <taxon>Hyalomma</taxon>
    </lineage>
</organism>
<gene>
    <name evidence="1" type="ORF">HPB50_026880</name>
</gene>
<evidence type="ECO:0000313" key="1">
    <source>
        <dbReference type="EMBL" id="KAH6948903.1"/>
    </source>
</evidence>
<protein>
    <submittedName>
        <fullName evidence="1">Uncharacterized protein</fullName>
    </submittedName>
</protein>
<accession>A0ACB7TRU0</accession>
<reference evidence="1" key="1">
    <citation type="submission" date="2020-05" db="EMBL/GenBank/DDBJ databases">
        <title>Large-scale comparative analyses of tick genomes elucidate their genetic diversity and vector capacities.</title>
        <authorList>
            <person name="Jia N."/>
            <person name="Wang J."/>
            <person name="Shi W."/>
            <person name="Du L."/>
            <person name="Sun Y."/>
            <person name="Zhan W."/>
            <person name="Jiang J."/>
            <person name="Wang Q."/>
            <person name="Zhang B."/>
            <person name="Ji P."/>
            <person name="Sakyi L.B."/>
            <person name="Cui X."/>
            <person name="Yuan T."/>
            <person name="Jiang B."/>
            <person name="Yang W."/>
            <person name="Lam T.T.-Y."/>
            <person name="Chang Q."/>
            <person name="Ding S."/>
            <person name="Wang X."/>
            <person name="Zhu J."/>
            <person name="Ruan X."/>
            <person name="Zhao L."/>
            <person name="Wei J."/>
            <person name="Que T."/>
            <person name="Du C."/>
            <person name="Cheng J."/>
            <person name="Dai P."/>
            <person name="Han X."/>
            <person name="Huang E."/>
            <person name="Gao Y."/>
            <person name="Liu J."/>
            <person name="Shao H."/>
            <person name="Ye R."/>
            <person name="Li L."/>
            <person name="Wei W."/>
            <person name="Wang X."/>
            <person name="Wang C."/>
            <person name="Yang T."/>
            <person name="Huo Q."/>
            <person name="Li W."/>
            <person name="Guo W."/>
            <person name="Chen H."/>
            <person name="Zhou L."/>
            <person name="Ni X."/>
            <person name="Tian J."/>
            <person name="Zhou Y."/>
            <person name="Sheng Y."/>
            <person name="Liu T."/>
            <person name="Pan Y."/>
            <person name="Xia L."/>
            <person name="Li J."/>
            <person name="Zhao F."/>
            <person name="Cao W."/>
        </authorList>
    </citation>
    <scope>NUCLEOTIDE SEQUENCE</scope>
    <source>
        <strain evidence="1">Hyas-2018</strain>
    </source>
</reference>
<sequence>MVNRPTGQRIKESDRLIRGTWEATQSSYLSMEGCRQRVLQDVHRVLPISHKTGRPHERGPPCMFWIGWHPRSILYIKAARLASRKLAVFSFQVGFWLDRSKLLQWAWATCVGPSNVNCGCHDAQVGNNESSLIPGQREHVTAELLYRKWKSNRCKLILVRVATGITQTT</sequence>
<evidence type="ECO:0000313" key="2">
    <source>
        <dbReference type="Proteomes" id="UP000821845"/>
    </source>
</evidence>
<proteinExistence type="predicted"/>